<feature type="domain" description="Histidine kinase" evidence="12">
    <location>
        <begin position="174"/>
        <end position="386"/>
    </location>
</feature>
<reference evidence="14 15" key="1">
    <citation type="submission" date="2017-03" db="EMBL/GenBank/DDBJ databases">
        <title>Genome sequence of Geothermobacter sp. EPR-M, Deep-Sea Iron Reducer.</title>
        <authorList>
            <person name="Tully B."/>
            <person name="Savalia P."/>
            <person name="Abuyen K."/>
            <person name="Baughan C."/>
            <person name="Romero E."/>
            <person name="Ronkowski C."/>
            <person name="Torres B."/>
            <person name="Tremblay J."/>
            <person name="Trujillo A."/>
            <person name="Tyler M."/>
            <person name="Perez-Rodriguez I."/>
            <person name="Amend J."/>
        </authorList>
    </citation>
    <scope>NUCLEOTIDE SEQUENCE [LARGE SCALE GENOMIC DNA]</scope>
    <source>
        <strain evidence="14 15">EPR-M</strain>
    </source>
</reference>
<dbReference type="FunFam" id="3.30.565.10:FF:000006">
    <property type="entry name" value="Sensor histidine kinase WalK"/>
    <property type="match status" value="1"/>
</dbReference>
<evidence type="ECO:0000313" key="15">
    <source>
        <dbReference type="Proteomes" id="UP000193136"/>
    </source>
</evidence>
<evidence type="ECO:0000256" key="5">
    <source>
        <dbReference type="ARBA" id="ARBA00022679"/>
    </source>
</evidence>
<accession>A0A1X0Y3Q9</accession>
<evidence type="ECO:0000313" key="14">
    <source>
        <dbReference type="EMBL" id="ORJ59783.1"/>
    </source>
</evidence>
<dbReference type="Pfam" id="PF00672">
    <property type="entry name" value="HAMP"/>
    <property type="match status" value="1"/>
</dbReference>
<dbReference type="GO" id="GO:0000155">
    <property type="term" value="F:phosphorelay sensor kinase activity"/>
    <property type="evidence" value="ECO:0007669"/>
    <property type="project" value="InterPro"/>
</dbReference>
<evidence type="ECO:0000256" key="3">
    <source>
        <dbReference type="ARBA" id="ARBA00012438"/>
    </source>
</evidence>
<evidence type="ECO:0000256" key="1">
    <source>
        <dbReference type="ARBA" id="ARBA00000085"/>
    </source>
</evidence>
<dbReference type="Pfam" id="PF00512">
    <property type="entry name" value="HisKA"/>
    <property type="match status" value="1"/>
</dbReference>
<sequence>MGALQIFGNPIQGKHLHSPSNRAPPIQESGDPMKQRLVWKLLLINLPVIGVIMLVVWLAIDQLAANYFMVLMDKYMVAPTETHQAFLDAIHHYLIWAGLAGLALALLLSYLLTRRVLRPLGQMTRISGEVAAGNFDGRVAVTSADEIGQLGRSFNRMADNLQQLERLRRNMVSDIAHELRTPLTNLRGYLEALSDEVVPPSKKTFVMLQQEILRLVHLVEDLQQLSRADAARAYLNRRPLSLPEEIGRMLALYRPHFETRAQRVETAFAADAVTVHADRDKLLQAIRNLVDNACKYAPAGSTIHISGERRTNDIRVTFTNSGPPIPAESLPLLFQRFYRADPSRSREAGGAGIGLAIVKELIEAHGGRVGAESSEGENRIWFELPD</sequence>
<dbReference type="Gene3D" id="3.30.565.10">
    <property type="entry name" value="Histidine kinase-like ATPase, C-terminal domain"/>
    <property type="match status" value="1"/>
</dbReference>
<evidence type="ECO:0000256" key="11">
    <source>
        <dbReference type="SAM" id="Phobius"/>
    </source>
</evidence>
<evidence type="ECO:0000256" key="8">
    <source>
        <dbReference type="ARBA" id="ARBA00022989"/>
    </source>
</evidence>
<comment type="caution">
    <text evidence="14">The sequence shown here is derived from an EMBL/GenBank/DDBJ whole genome shotgun (WGS) entry which is preliminary data.</text>
</comment>
<evidence type="ECO:0000259" key="12">
    <source>
        <dbReference type="PROSITE" id="PS50109"/>
    </source>
</evidence>
<dbReference type="InterPro" id="IPR003594">
    <property type="entry name" value="HATPase_dom"/>
</dbReference>
<evidence type="ECO:0000256" key="2">
    <source>
        <dbReference type="ARBA" id="ARBA00004370"/>
    </source>
</evidence>
<dbReference type="AlphaFoldDB" id="A0A1X0Y3Q9"/>
<dbReference type="InterPro" id="IPR005467">
    <property type="entry name" value="His_kinase_dom"/>
</dbReference>
<keyword evidence="7" id="KW-0418">Kinase</keyword>
<dbReference type="OrthoDB" id="9812241at2"/>
<keyword evidence="9" id="KW-0902">Two-component regulatory system</keyword>
<evidence type="ECO:0000259" key="13">
    <source>
        <dbReference type="PROSITE" id="PS50885"/>
    </source>
</evidence>
<dbReference type="InterPro" id="IPR003661">
    <property type="entry name" value="HisK_dim/P_dom"/>
</dbReference>
<dbReference type="SUPFAM" id="SSF55874">
    <property type="entry name" value="ATPase domain of HSP90 chaperone/DNA topoisomerase II/histidine kinase"/>
    <property type="match status" value="1"/>
</dbReference>
<comment type="subcellular location">
    <subcellularLocation>
        <location evidence="2">Membrane</location>
    </subcellularLocation>
</comment>
<protein>
    <recommendedName>
        <fullName evidence="3">histidine kinase</fullName>
        <ecNumber evidence="3">2.7.13.3</ecNumber>
    </recommendedName>
</protein>
<dbReference type="EMBL" id="NAAD01000010">
    <property type="protein sequence ID" value="ORJ59783.1"/>
    <property type="molecule type" value="Genomic_DNA"/>
</dbReference>
<organism evidence="14 15">
    <name type="scientific">Geothermobacter hydrogeniphilus</name>
    <dbReference type="NCBI Taxonomy" id="1969733"/>
    <lineage>
        <taxon>Bacteria</taxon>
        <taxon>Pseudomonadati</taxon>
        <taxon>Thermodesulfobacteriota</taxon>
        <taxon>Desulfuromonadia</taxon>
        <taxon>Desulfuromonadales</taxon>
        <taxon>Geothermobacteraceae</taxon>
        <taxon>Geothermobacter</taxon>
    </lineage>
</organism>
<dbReference type="PROSITE" id="PS50885">
    <property type="entry name" value="HAMP"/>
    <property type="match status" value="1"/>
</dbReference>
<feature type="transmembrane region" description="Helical" evidence="11">
    <location>
        <begin position="93"/>
        <end position="113"/>
    </location>
</feature>
<dbReference type="InterPro" id="IPR050428">
    <property type="entry name" value="TCS_sensor_his_kinase"/>
</dbReference>
<feature type="domain" description="HAMP" evidence="13">
    <location>
        <begin position="114"/>
        <end position="166"/>
    </location>
</feature>
<keyword evidence="6 11" id="KW-0812">Transmembrane</keyword>
<evidence type="ECO:0000256" key="10">
    <source>
        <dbReference type="ARBA" id="ARBA00023136"/>
    </source>
</evidence>
<dbReference type="CDD" id="cd06225">
    <property type="entry name" value="HAMP"/>
    <property type="match status" value="1"/>
</dbReference>
<dbReference type="PRINTS" id="PR00344">
    <property type="entry name" value="BCTRLSENSOR"/>
</dbReference>
<dbReference type="InterPro" id="IPR036097">
    <property type="entry name" value="HisK_dim/P_sf"/>
</dbReference>
<evidence type="ECO:0000256" key="4">
    <source>
        <dbReference type="ARBA" id="ARBA00022553"/>
    </source>
</evidence>
<dbReference type="InterPro" id="IPR004358">
    <property type="entry name" value="Sig_transdc_His_kin-like_C"/>
</dbReference>
<dbReference type="FunFam" id="1.10.287.130:FF:000001">
    <property type="entry name" value="Two-component sensor histidine kinase"/>
    <property type="match status" value="1"/>
</dbReference>
<keyword evidence="8 11" id="KW-1133">Transmembrane helix</keyword>
<dbReference type="SMART" id="SM00387">
    <property type="entry name" value="HATPase_c"/>
    <property type="match status" value="1"/>
</dbReference>
<dbReference type="STRING" id="1969733.B5V00_08900"/>
<dbReference type="EC" id="2.7.13.3" evidence="3"/>
<keyword evidence="4" id="KW-0597">Phosphoprotein</keyword>
<proteinExistence type="predicted"/>
<dbReference type="InterPro" id="IPR003660">
    <property type="entry name" value="HAMP_dom"/>
</dbReference>
<feature type="transmembrane region" description="Helical" evidence="11">
    <location>
        <begin position="37"/>
        <end position="60"/>
    </location>
</feature>
<name>A0A1X0Y3Q9_9BACT</name>
<dbReference type="PANTHER" id="PTHR45436:SF5">
    <property type="entry name" value="SENSOR HISTIDINE KINASE TRCS"/>
    <property type="match status" value="1"/>
</dbReference>
<keyword evidence="5" id="KW-0808">Transferase</keyword>
<dbReference type="Pfam" id="PF02518">
    <property type="entry name" value="HATPase_c"/>
    <property type="match status" value="1"/>
</dbReference>
<dbReference type="SMART" id="SM00304">
    <property type="entry name" value="HAMP"/>
    <property type="match status" value="1"/>
</dbReference>
<dbReference type="Gene3D" id="6.10.340.10">
    <property type="match status" value="1"/>
</dbReference>
<dbReference type="GO" id="GO:0005886">
    <property type="term" value="C:plasma membrane"/>
    <property type="evidence" value="ECO:0007669"/>
    <property type="project" value="TreeGrafter"/>
</dbReference>
<evidence type="ECO:0000256" key="6">
    <source>
        <dbReference type="ARBA" id="ARBA00022692"/>
    </source>
</evidence>
<keyword evidence="10 11" id="KW-0472">Membrane</keyword>
<dbReference type="PROSITE" id="PS50109">
    <property type="entry name" value="HIS_KIN"/>
    <property type="match status" value="1"/>
</dbReference>
<dbReference type="SUPFAM" id="SSF158472">
    <property type="entry name" value="HAMP domain-like"/>
    <property type="match status" value="1"/>
</dbReference>
<evidence type="ECO:0000256" key="7">
    <source>
        <dbReference type="ARBA" id="ARBA00022777"/>
    </source>
</evidence>
<comment type="catalytic activity">
    <reaction evidence="1">
        <text>ATP + protein L-histidine = ADP + protein N-phospho-L-histidine.</text>
        <dbReference type="EC" id="2.7.13.3"/>
    </reaction>
</comment>
<dbReference type="SUPFAM" id="SSF47384">
    <property type="entry name" value="Homodimeric domain of signal transducing histidine kinase"/>
    <property type="match status" value="1"/>
</dbReference>
<dbReference type="CDD" id="cd00082">
    <property type="entry name" value="HisKA"/>
    <property type="match status" value="1"/>
</dbReference>
<dbReference type="SMART" id="SM00388">
    <property type="entry name" value="HisKA"/>
    <property type="match status" value="1"/>
</dbReference>
<dbReference type="PANTHER" id="PTHR45436">
    <property type="entry name" value="SENSOR HISTIDINE KINASE YKOH"/>
    <property type="match status" value="1"/>
</dbReference>
<keyword evidence="15" id="KW-1185">Reference proteome</keyword>
<evidence type="ECO:0000256" key="9">
    <source>
        <dbReference type="ARBA" id="ARBA00023012"/>
    </source>
</evidence>
<dbReference type="Gene3D" id="1.10.287.130">
    <property type="match status" value="1"/>
</dbReference>
<gene>
    <name evidence="14" type="ORF">B5V00_08900</name>
</gene>
<dbReference type="Proteomes" id="UP000193136">
    <property type="component" value="Unassembled WGS sequence"/>
</dbReference>
<dbReference type="InterPro" id="IPR036890">
    <property type="entry name" value="HATPase_C_sf"/>
</dbReference>